<evidence type="ECO:0000256" key="5">
    <source>
        <dbReference type="SAM" id="MobiDB-lite"/>
    </source>
</evidence>
<feature type="domain" description="RNA polymerase sigma factor 70 region 4 type 2" evidence="7">
    <location>
        <begin position="118"/>
        <end position="169"/>
    </location>
</feature>
<dbReference type="GO" id="GO:0016987">
    <property type="term" value="F:sigma factor activity"/>
    <property type="evidence" value="ECO:0007669"/>
    <property type="project" value="UniProtKB-KW"/>
</dbReference>
<dbReference type="InterPro" id="IPR036388">
    <property type="entry name" value="WH-like_DNA-bd_sf"/>
</dbReference>
<keyword evidence="2" id="KW-0805">Transcription regulation</keyword>
<dbReference type="InterPro" id="IPR007627">
    <property type="entry name" value="RNA_pol_sigma70_r2"/>
</dbReference>
<dbReference type="SUPFAM" id="SSF88946">
    <property type="entry name" value="Sigma2 domain of RNA polymerase sigma factors"/>
    <property type="match status" value="1"/>
</dbReference>
<reference evidence="8" key="1">
    <citation type="journal article" date="2015" name="Nature">
        <title>Complex archaea that bridge the gap between prokaryotes and eukaryotes.</title>
        <authorList>
            <person name="Spang A."/>
            <person name="Saw J.H."/>
            <person name="Jorgensen S.L."/>
            <person name="Zaremba-Niedzwiedzka K."/>
            <person name="Martijn J."/>
            <person name="Lind A.E."/>
            <person name="van Eijk R."/>
            <person name="Schleper C."/>
            <person name="Guy L."/>
            <person name="Ettema T.J."/>
        </authorList>
    </citation>
    <scope>NUCLEOTIDE SEQUENCE</scope>
</reference>
<dbReference type="CDD" id="cd06171">
    <property type="entry name" value="Sigma70_r4"/>
    <property type="match status" value="1"/>
</dbReference>
<dbReference type="InterPro" id="IPR013249">
    <property type="entry name" value="RNA_pol_sigma70_r4_t2"/>
</dbReference>
<dbReference type="Gene3D" id="1.10.10.10">
    <property type="entry name" value="Winged helix-like DNA-binding domain superfamily/Winged helix DNA-binding domain"/>
    <property type="match status" value="1"/>
</dbReference>
<comment type="caution">
    <text evidence="8">The sequence shown here is derived from an EMBL/GenBank/DDBJ whole genome shotgun (WGS) entry which is preliminary data.</text>
</comment>
<dbReference type="GO" id="GO:0006352">
    <property type="term" value="P:DNA-templated transcription initiation"/>
    <property type="evidence" value="ECO:0007669"/>
    <property type="project" value="InterPro"/>
</dbReference>
<keyword evidence="4" id="KW-0804">Transcription</keyword>
<dbReference type="Gene3D" id="1.10.1740.10">
    <property type="match status" value="1"/>
</dbReference>
<dbReference type="Pfam" id="PF04542">
    <property type="entry name" value="Sigma70_r2"/>
    <property type="match status" value="1"/>
</dbReference>
<feature type="domain" description="RNA polymerase sigma-70 region 2" evidence="6">
    <location>
        <begin position="22"/>
        <end position="88"/>
    </location>
</feature>
<dbReference type="NCBIfam" id="TIGR02937">
    <property type="entry name" value="sigma70-ECF"/>
    <property type="match status" value="1"/>
</dbReference>
<dbReference type="Pfam" id="PF12796">
    <property type="entry name" value="Ank_2"/>
    <property type="match status" value="1"/>
</dbReference>
<dbReference type="SUPFAM" id="SSF88659">
    <property type="entry name" value="Sigma3 and sigma4 domains of RNA polymerase sigma factors"/>
    <property type="match status" value="1"/>
</dbReference>
<dbReference type="PROSITE" id="PS50297">
    <property type="entry name" value="ANK_REP_REGION"/>
    <property type="match status" value="1"/>
</dbReference>
<dbReference type="InterPro" id="IPR039425">
    <property type="entry name" value="RNA_pol_sigma-70-like"/>
</dbReference>
<feature type="region of interest" description="Disordered" evidence="5">
    <location>
        <begin position="360"/>
        <end position="380"/>
    </location>
</feature>
<proteinExistence type="inferred from homology"/>
<evidence type="ECO:0000256" key="3">
    <source>
        <dbReference type="ARBA" id="ARBA00023082"/>
    </source>
</evidence>
<evidence type="ECO:0000256" key="4">
    <source>
        <dbReference type="ARBA" id="ARBA00023163"/>
    </source>
</evidence>
<dbReference type="InterPro" id="IPR013325">
    <property type="entry name" value="RNA_pol_sigma_r2"/>
</dbReference>
<dbReference type="GO" id="GO:0003677">
    <property type="term" value="F:DNA binding"/>
    <property type="evidence" value="ECO:0007669"/>
    <property type="project" value="InterPro"/>
</dbReference>
<dbReference type="SMART" id="SM00248">
    <property type="entry name" value="ANK"/>
    <property type="match status" value="2"/>
</dbReference>
<sequence length="380" mass="41545">MSDVAGLVVRVRDGDAEAFGDLVARFADMAYGYAYAILKDFHQAEDAAQEAFVEAFVNLGKLRDPAAFAGWLRRIVAGRCRRIVRGRKPAASLEAAGEAEAPGESPAEAAQRREIKETVLAAIGALPEDQRTATSLFYINGYSQKDIAEFLEVRVSTVKNRLHAARGRLRERMLKMVPDAFEEHKLPEEFPQRTLEQAFIARDVDQLLLAVLPSLGKLRRIPKRMCPKGAERLFEWIKAKDSWPEVFKEGMTLSEMVLLVGLIPHKGKLLAAALELLDKHPNIARAAGAESGMTPLHLALAAPLEGEEHELQLKLVQKLLELGADPAGRSVTSATPLHYAAGMGNVEAATQLLDAGAELDAQKQQKATKCNTSGENRANQ</sequence>
<accession>A0A0F9EJI7</accession>
<keyword evidence="3" id="KW-0731">Sigma factor</keyword>
<organism evidence="8">
    <name type="scientific">marine sediment metagenome</name>
    <dbReference type="NCBI Taxonomy" id="412755"/>
    <lineage>
        <taxon>unclassified sequences</taxon>
        <taxon>metagenomes</taxon>
        <taxon>ecological metagenomes</taxon>
    </lineage>
</organism>
<evidence type="ECO:0000259" key="7">
    <source>
        <dbReference type="Pfam" id="PF08281"/>
    </source>
</evidence>
<gene>
    <name evidence="8" type="ORF">LCGC14_2145060</name>
</gene>
<dbReference type="Pfam" id="PF08281">
    <property type="entry name" value="Sigma70_r4_2"/>
    <property type="match status" value="1"/>
</dbReference>
<dbReference type="PANTHER" id="PTHR43133:SF51">
    <property type="entry name" value="RNA POLYMERASE SIGMA FACTOR"/>
    <property type="match status" value="1"/>
</dbReference>
<evidence type="ECO:0000256" key="2">
    <source>
        <dbReference type="ARBA" id="ARBA00023015"/>
    </source>
</evidence>
<dbReference type="SUPFAM" id="SSF48403">
    <property type="entry name" value="Ankyrin repeat"/>
    <property type="match status" value="1"/>
</dbReference>
<dbReference type="AlphaFoldDB" id="A0A0F9EJI7"/>
<dbReference type="Gene3D" id="1.25.40.20">
    <property type="entry name" value="Ankyrin repeat-containing domain"/>
    <property type="match status" value="1"/>
</dbReference>
<dbReference type="PROSITE" id="PS50088">
    <property type="entry name" value="ANK_REPEAT"/>
    <property type="match status" value="2"/>
</dbReference>
<comment type="similarity">
    <text evidence="1">Belongs to the sigma-70 factor family. ECF subfamily.</text>
</comment>
<protein>
    <submittedName>
        <fullName evidence="8">Uncharacterized protein</fullName>
    </submittedName>
</protein>
<dbReference type="PANTHER" id="PTHR43133">
    <property type="entry name" value="RNA POLYMERASE ECF-TYPE SIGMA FACTO"/>
    <property type="match status" value="1"/>
</dbReference>
<evidence type="ECO:0000313" key="8">
    <source>
        <dbReference type="EMBL" id="KKL66431.1"/>
    </source>
</evidence>
<dbReference type="InterPro" id="IPR036770">
    <property type="entry name" value="Ankyrin_rpt-contain_sf"/>
</dbReference>
<dbReference type="InterPro" id="IPR002110">
    <property type="entry name" value="Ankyrin_rpt"/>
</dbReference>
<feature type="compositionally biased region" description="Polar residues" evidence="5">
    <location>
        <begin position="362"/>
        <end position="380"/>
    </location>
</feature>
<name>A0A0F9EJI7_9ZZZZ</name>
<dbReference type="EMBL" id="LAZR01027205">
    <property type="protein sequence ID" value="KKL66431.1"/>
    <property type="molecule type" value="Genomic_DNA"/>
</dbReference>
<evidence type="ECO:0000256" key="1">
    <source>
        <dbReference type="ARBA" id="ARBA00010641"/>
    </source>
</evidence>
<dbReference type="InterPro" id="IPR014284">
    <property type="entry name" value="RNA_pol_sigma-70_dom"/>
</dbReference>
<evidence type="ECO:0000259" key="6">
    <source>
        <dbReference type="Pfam" id="PF04542"/>
    </source>
</evidence>
<dbReference type="InterPro" id="IPR013324">
    <property type="entry name" value="RNA_pol_sigma_r3/r4-like"/>
</dbReference>